<dbReference type="Pfam" id="PF20684">
    <property type="entry name" value="Fung_rhodopsin"/>
    <property type="match status" value="1"/>
</dbReference>
<dbReference type="Proteomes" id="UP000803884">
    <property type="component" value="Unassembled WGS sequence"/>
</dbReference>
<feature type="domain" description="Rhodopsin" evidence="8">
    <location>
        <begin position="29"/>
        <end position="265"/>
    </location>
</feature>
<dbReference type="GeneID" id="96003447"/>
<feature type="region of interest" description="Disordered" evidence="6">
    <location>
        <begin position="346"/>
        <end position="428"/>
    </location>
</feature>
<dbReference type="EMBL" id="JAAQHG020000005">
    <property type="protein sequence ID" value="KAL1589248.1"/>
    <property type="molecule type" value="Genomic_DNA"/>
</dbReference>
<feature type="compositionally biased region" description="Polar residues" evidence="6">
    <location>
        <begin position="387"/>
        <end position="406"/>
    </location>
</feature>
<comment type="caution">
    <text evidence="9">The sequence shown here is derived from an EMBL/GenBank/DDBJ whole genome shotgun (WGS) entry which is preliminary data.</text>
</comment>
<evidence type="ECO:0000256" key="7">
    <source>
        <dbReference type="SAM" id="Phobius"/>
    </source>
</evidence>
<evidence type="ECO:0000256" key="2">
    <source>
        <dbReference type="ARBA" id="ARBA00022692"/>
    </source>
</evidence>
<evidence type="ECO:0000259" key="8">
    <source>
        <dbReference type="Pfam" id="PF20684"/>
    </source>
</evidence>
<feature type="compositionally biased region" description="Basic and acidic residues" evidence="6">
    <location>
        <begin position="361"/>
        <end position="386"/>
    </location>
</feature>
<proteinExistence type="inferred from homology"/>
<keyword evidence="4 7" id="KW-0472">Membrane</keyword>
<comment type="subcellular location">
    <subcellularLocation>
        <location evidence="1">Membrane</location>
        <topology evidence="1">Multi-pass membrane protein</topology>
    </subcellularLocation>
</comment>
<feature type="transmembrane region" description="Helical" evidence="7">
    <location>
        <begin position="87"/>
        <end position="112"/>
    </location>
</feature>
<protein>
    <recommendedName>
        <fullName evidence="8">Rhodopsin domain-containing protein</fullName>
    </recommendedName>
</protein>
<dbReference type="PANTHER" id="PTHR33048:SF47">
    <property type="entry name" value="INTEGRAL MEMBRANE PROTEIN-RELATED"/>
    <property type="match status" value="1"/>
</dbReference>
<organism evidence="9 10">
    <name type="scientific">Cladosporium halotolerans</name>
    <dbReference type="NCBI Taxonomy" id="1052096"/>
    <lineage>
        <taxon>Eukaryota</taxon>
        <taxon>Fungi</taxon>
        <taxon>Dikarya</taxon>
        <taxon>Ascomycota</taxon>
        <taxon>Pezizomycotina</taxon>
        <taxon>Dothideomycetes</taxon>
        <taxon>Dothideomycetidae</taxon>
        <taxon>Cladosporiales</taxon>
        <taxon>Cladosporiaceae</taxon>
        <taxon>Cladosporium</taxon>
    </lineage>
</organism>
<reference evidence="9 10" key="1">
    <citation type="journal article" date="2020" name="Microbiol. Resour. Announc.">
        <title>Draft Genome Sequence of a Cladosporium Species Isolated from the Mesophotic Ascidian Didemnum maculosum.</title>
        <authorList>
            <person name="Gioti A."/>
            <person name="Siaperas R."/>
            <person name="Nikolaivits E."/>
            <person name="Le Goff G."/>
            <person name="Ouazzani J."/>
            <person name="Kotoulas G."/>
            <person name="Topakas E."/>
        </authorList>
    </citation>
    <scope>NUCLEOTIDE SEQUENCE [LARGE SCALE GENOMIC DNA]</scope>
    <source>
        <strain evidence="9 10">TM138-S3</strain>
    </source>
</reference>
<keyword evidence="10" id="KW-1185">Reference proteome</keyword>
<dbReference type="InterPro" id="IPR049326">
    <property type="entry name" value="Rhodopsin_dom_fungi"/>
</dbReference>
<feature type="transmembrane region" description="Helical" evidence="7">
    <location>
        <begin position="202"/>
        <end position="225"/>
    </location>
</feature>
<evidence type="ECO:0000256" key="4">
    <source>
        <dbReference type="ARBA" id="ARBA00023136"/>
    </source>
</evidence>
<evidence type="ECO:0000256" key="3">
    <source>
        <dbReference type="ARBA" id="ARBA00022989"/>
    </source>
</evidence>
<name>A0AB34L0P8_9PEZI</name>
<keyword evidence="3 7" id="KW-1133">Transmembrane helix</keyword>
<dbReference type="AlphaFoldDB" id="A0AB34L0P8"/>
<dbReference type="PANTHER" id="PTHR33048">
    <property type="entry name" value="PTH11-LIKE INTEGRAL MEMBRANE PROTEIN (AFU_ORTHOLOGUE AFUA_5G11245)"/>
    <property type="match status" value="1"/>
</dbReference>
<dbReference type="InterPro" id="IPR052337">
    <property type="entry name" value="SAT4-like"/>
</dbReference>
<evidence type="ECO:0000313" key="9">
    <source>
        <dbReference type="EMBL" id="KAL1589248.1"/>
    </source>
</evidence>
<gene>
    <name evidence="9" type="ORF">WHR41_02003</name>
</gene>
<keyword evidence="2 7" id="KW-0812">Transmembrane</keyword>
<dbReference type="RefSeq" id="XP_069232353.1">
    <property type="nucleotide sequence ID" value="XM_069370609.1"/>
</dbReference>
<evidence type="ECO:0000256" key="1">
    <source>
        <dbReference type="ARBA" id="ARBA00004141"/>
    </source>
</evidence>
<comment type="similarity">
    <text evidence="5">Belongs to the SAT4 family.</text>
</comment>
<evidence type="ECO:0000256" key="5">
    <source>
        <dbReference type="ARBA" id="ARBA00038359"/>
    </source>
</evidence>
<sequence>MAISGHTTDQAVIATMTVGTLLGVFAVAARLFTRIVIVKKAGWDDAIICAGCIFAIVHTVTTCERLRHGMGQHYWDLTEQARTNGFFWFWVSIWIYYAGLFCVKISILLQYLRVFVQKHFRVICYTLIAMVTACSLWAILSGVFMCIPVRHFWERTIEGKCMNRLGVWYSAAAVNAATDFATAILPLPLVSSLPISRQQKMLLMVVFGFGFCTCIVSVLRLVWIYPISITTDVTYESPLSALWSNVELNVGILCSCLPTLRSCMTRLFPRLFPATPSSNHGVPTETKPDSSGYDSKRATIQEIALPQSYNDLEDQRISNDHNGNDQHIRPFSFLANKKHDNPETMHLTALTSHPPTPLTEVHARKASLPERKSSLPERVARWRESQGQKLVTTSQQPYPNNDSMKNLLSEENETTLPMPEPSRSRDGY</sequence>
<feature type="transmembrane region" description="Helical" evidence="7">
    <location>
        <begin position="12"/>
        <end position="33"/>
    </location>
</feature>
<evidence type="ECO:0000256" key="6">
    <source>
        <dbReference type="SAM" id="MobiDB-lite"/>
    </source>
</evidence>
<feature type="transmembrane region" description="Helical" evidence="7">
    <location>
        <begin position="124"/>
        <end position="147"/>
    </location>
</feature>
<accession>A0AB34L0P8</accession>
<feature type="transmembrane region" description="Helical" evidence="7">
    <location>
        <begin position="167"/>
        <end position="190"/>
    </location>
</feature>
<evidence type="ECO:0000313" key="10">
    <source>
        <dbReference type="Proteomes" id="UP000803884"/>
    </source>
</evidence>
<dbReference type="GO" id="GO:0016020">
    <property type="term" value="C:membrane"/>
    <property type="evidence" value="ECO:0007669"/>
    <property type="project" value="UniProtKB-SubCell"/>
</dbReference>